<reference evidence="9 10" key="1">
    <citation type="submission" date="2015-04" db="EMBL/GenBank/DDBJ databases">
        <authorList>
            <person name="Heijne W.H."/>
            <person name="Fedorova N.D."/>
            <person name="Nierman W.C."/>
            <person name="Vollebregt A.W."/>
            <person name="Zhao Z."/>
            <person name="Wu L."/>
            <person name="Kumar M."/>
            <person name="Stam H."/>
            <person name="van den Berg M.A."/>
            <person name="Pel H.J."/>
        </authorList>
    </citation>
    <scope>NUCLEOTIDE SEQUENCE [LARGE SCALE GENOMIC DNA]</scope>
    <source>
        <strain evidence="9 10">CBS 393.64</strain>
    </source>
</reference>
<organism evidence="9 10">
    <name type="scientific">Rasamsonia emersonii (strain ATCC 16479 / CBS 393.64 / IMI 116815)</name>
    <dbReference type="NCBI Taxonomy" id="1408163"/>
    <lineage>
        <taxon>Eukaryota</taxon>
        <taxon>Fungi</taxon>
        <taxon>Dikarya</taxon>
        <taxon>Ascomycota</taxon>
        <taxon>Pezizomycotina</taxon>
        <taxon>Eurotiomycetes</taxon>
        <taxon>Eurotiomycetidae</taxon>
        <taxon>Eurotiales</taxon>
        <taxon>Trichocomaceae</taxon>
        <taxon>Rasamsonia</taxon>
    </lineage>
</organism>
<evidence type="ECO:0000256" key="1">
    <source>
        <dbReference type="ARBA" id="ARBA00004127"/>
    </source>
</evidence>
<dbReference type="GO" id="GO:0012505">
    <property type="term" value="C:endomembrane system"/>
    <property type="evidence" value="ECO:0007669"/>
    <property type="project" value="UniProtKB-SubCell"/>
</dbReference>
<evidence type="ECO:0000256" key="3">
    <source>
        <dbReference type="ARBA" id="ARBA00022448"/>
    </source>
</evidence>
<evidence type="ECO:0000313" key="10">
    <source>
        <dbReference type="Proteomes" id="UP000053958"/>
    </source>
</evidence>
<dbReference type="Gene3D" id="1.20.1250.20">
    <property type="entry name" value="MFS general substrate transporter like domains"/>
    <property type="match status" value="2"/>
</dbReference>
<feature type="transmembrane region" description="Helical" evidence="8">
    <location>
        <begin position="158"/>
        <end position="175"/>
    </location>
</feature>
<proteinExistence type="inferred from homology"/>
<feature type="compositionally biased region" description="Polar residues" evidence="7">
    <location>
        <begin position="1"/>
        <end position="19"/>
    </location>
</feature>
<evidence type="ECO:0000256" key="8">
    <source>
        <dbReference type="SAM" id="Phobius"/>
    </source>
</evidence>
<feature type="transmembrane region" description="Helical" evidence="8">
    <location>
        <begin position="378"/>
        <end position="401"/>
    </location>
</feature>
<feature type="transmembrane region" description="Helical" evidence="8">
    <location>
        <begin position="252"/>
        <end position="275"/>
    </location>
</feature>
<dbReference type="GeneID" id="25312952"/>
<feature type="transmembrane region" description="Helical" evidence="8">
    <location>
        <begin position="78"/>
        <end position="96"/>
    </location>
</feature>
<evidence type="ECO:0000256" key="7">
    <source>
        <dbReference type="SAM" id="MobiDB-lite"/>
    </source>
</evidence>
<keyword evidence="4 8" id="KW-0812">Transmembrane</keyword>
<keyword evidence="6 8" id="KW-0472">Membrane</keyword>
<feature type="transmembrane region" description="Helical" evidence="8">
    <location>
        <begin position="287"/>
        <end position="306"/>
    </location>
</feature>
<evidence type="ECO:0000256" key="4">
    <source>
        <dbReference type="ARBA" id="ARBA00022692"/>
    </source>
</evidence>
<feature type="transmembrane region" description="Helical" evidence="8">
    <location>
        <begin position="318"/>
        <end position="337"/>
    </location>
</feature>
<comment type="subcellular location">
    <subcellularLocation>
        <location evidence="1">Endomembrane system</location>
        <topology evidence="1">Multi-pass membrane protein</topology>
    </subcellularLocation>
</comment>
<dbReference type="AlphaFoldDB" id="A0A0F4Z563"/>
<dbReference type="OrthoDB" id="413079at2759"/>
<gene>
    <name evidence="9" type="ORF">T310_0898</name>
</gene>
<sequence length="511" mass="54784">MSSIRDATGPSTTATSVIELQSPLRSERQYSIGNNHNNEEDHDETGQTFDSPEEPPTGAVVHALEKWNAPSRNIPRTLATFWSFLIMGANDAAYGLESYYNLSYTVVSLVFLSPLVGYASAALLNNVIHMHFGQRGIAWLSPGFHVVSYIINAVHPPYPVLVVSFIFAGIGNGLADSAWNAWIANLANANELLGFLHGFYGIGGSAIELGASIASFWKANGLEFRTNNARSADRNKESHMKEALFSRAASRVTWLCAAFLLGYVGVEVALGGWIVTFMIRVREGAPFASGITATGFWVGVTVGRVVLGFITPRIGERLAIAIYLPLAMALELIFWLVPQFYVSAVAIALQGFFLGPMFPAAVVAATKLLPRHLHVSSIGFAAALGGAGAAVFPFAVGALAQAKGVQVLQPFILALLGAILCVWLGLPHMSNNSTSIFHRDNLQVNSQHISPHLPACLPVCLFVVCDDQNLGPDRSEAPSKIIQIIQVVSVSVSRESGQSLPRPLPPPAKST</sequence>
<accession>A0A0F4Z563</accession>
<dbReference type="Proteomes" id="UP000053958">
    <property type="component" value="Unassembled WGS sequence"/>
</dbReference>
<dbReference type="EMBL" id="LASV01000038">
    <property type="protein sequence ID" value="KKA25033.1"/>
    <property type="molecule type" value="Genomic_DNA"/>
</dbReference>
<dbReference type="GO" id="GO:0016020">
    <property type="term" value="C:membrane"/>
    <property type="evidence" value="ECO:0007669"/>
    <property type="project" value="TreeGrafter"/>
</dbReference>
<evidence type="ECO:0000256" key="5">
    <source>
        <dbReference type="ARBA" id="ARBA00022989"/>
    </source>
</evidence>
<evidence type="ECO:0000256" key="6">
    <source>
        <dbReference type="ARBA" id="ARBA00023136"/>
    </source>
</evidence>
<protein>
    <submittedName>
        <fullName evidence="9">MFS transporter</fullName>
    </submittedName>
</protein>
<dbReference type="PANTHER" id="PTHR23514">
    <property type="entry name" value="BYPASS OF STOP CODON PROTEIN 6"/>
    <property type="match status" value="1"/>
</dbReference>
<dbReference type="RefSeq" id="XP_013331645.1">
    <property type="nucleotide sequence ID" value="XM_013476191.1"/>
</dbReference>
<keyword evidence="5 8" id="KW-1133">Transmembrane helix</keyword>
<dbReference type="InterPro" id="IPR051788">
    <property type="entry name" value="MFS_Transporter"/>
</dbReference>
<keyword evidence="10" id="KW-1185">Reference proteome</keyword>
<evidence type="ECO:0000256" key="2">
    <source>
        <dbReference type="ARBA" id="ARBA00008335"/>
    </source>
</evidence>
<name>A0A0F4Z563_RASE3</name>
<evidence type="ECO:0000313" key="9">
    <source>
        <dbReference type="EMBL" id="KKA25033.1"/>
    </source>
</evidence>
<dbReference type="SUPFAM" id="SSF103473">
    <property type="entry name" value="MFS general substrate transporter"/>
    <property type="match status" value="1"/>
</dbReference>
<dbReference type="STRING" id="1408163.A0A0F4Z563"/>
<comment type="similarity">
    <text evidence="2">Belongs to the major facilitator superfamily.</text>
</comment>
<feature type="transmembrane region" description="Helical" evidence="8">
    <location>
        <begin position="407"/>
        <end position="426"/>
    </location>
</feature>
<feature type="region of interest" description="Disordered" evidence="7">
    <location>
        <begin position="1"/>
        <end position="57"/>
    </location>
</feature>
<dbReference type="InterPro" id="IPR036259">
    <property type="entry name" value="MFS_trans_sf"/>
</dbReference>
<dbReference type="PANTHER" id="PTHR23514:SF3">
    <property type="entry name" value="BYPASS OF STOP CODON PROTEIN 6"/>
    <property type="match status" value="1"/>
</dbReference>
<feature type="transmembrane region" description="Helical" evidence="8">
    <location>
        <begin position="102"/>
        <end position="124"/>
    </location>
</feature>
<keyword evidence="3" id="KW-0813">Transport</keyword>
<feature type="transmembrane region" description="Helical" evidence="8">
    <location>
        <begin position="343"/>
        <end position="366"/>
    </location>
</feature>
<dbReference type="FunFam" id="1.20.1250.20:FF:000467">
    <property type="entry name" value="Putative MFS transporter"/>
    <property type="match status" value="1"/>
</dbReference>
<comment type="caution">
    <text evidence="9">The sequence shown here is derived from an EMBL/GenBank/DDBJ whole genome shotgun (WGS) entry which is preliminary data.</text>
</comment>